<gene>
    <name evidence="2" type="ORF">FC60_GL000384</name>
</gene>
<accession>A0A0R1VFJ2</accession>
<keyword evidence="1" id="KW-0472">Membrane</keyword>
<protein>
    <recommendedName>
        <fullName evidence="4">FeoB-associated Cys-rich membrane protein</fullName>
    </recommendedName>
</protein>
<proteinExistence type="predicted"/>
<dbReference type="RefSeq" id="WP_081478394.1">
    <property type="nucleotide sequence ID" value="NZ_AZFN01000013.1"/>
</dbReference>
<dbReference type="PATRIC" id="fig|1423749.3.peg.386"/>
<organism evidence="2 3">
    <name type="scientific">Limosilactobacillus gastricus DSM 16045</name>
    <dbReference type="NCBI Taxonomy" id="1423749"/>
    <lineage>
        <taxon>Bacteria</taxon>
        <taxon>Bacillati</taxon>
        <taxon>Bacillota</taxon>
        <taxon>Bacilli</taxon>
        <taxon>Lactobacillales</taxon>
        <taxon>Lactobacillaceae</taxon>
        <taxon>Limosilactobacillus</taxon>
    </lineage>
</organism>
<evidence type="ECO:0008006" key="4">
    <source>
        <dbReference type="Google" id="ProtNLM"/>
    </source>
</evidence>
<keyword evidence="1" id="KW-0812">Transmembrane</keyword>
<feature type="transmembrane region" description="Helical" evidence="1">
    <location>
        <begin position="6"/>
        <end position="24"/>
    </location>
</feature>
<evidence type="ECO:0000256" key="1">
    <source>
        <dbReference type="SAM" id="Phobius"/>
    </source>
</evidence>
<keyword evidence="3" id="KW-1185">Reference proteome</keyword>
<sequence>MLATVILAVLIFGYFVYVIYSRFFKHKGGCHDCVDKGCPLNDTMQQPASGIFNNHQ</sequence>
<reference evidence="2 3" key="1">
    <citation type="journal article" date="2015" name="Genome Announc.">
        <title>Expanding the biotechnology potential of lactobacilli through comparative genomics of 213 strains and associated genera.</title>
        <authorList>
            <person name="Sun Z."/>
            <person name="Harris H.M."/>
            <person name="McCann A."/>
            <person name="Guo C."/>
            <person name="Argimon S."/>
            <person name="Zhang W."/>
            <person name="Yang X."/>
            <person name="Jeffery I.B."/>
            <person name="Cooney J.C."/>
            <person name="Kagawa T.F."/>
            <person name="Liu W."/>
            <person name="Song Y."/>
            <person name="Salvetti E."/>
            <person name="Wrobel A."/>
            <person name="Rasinkangas P."/>
            <person name="Parkhill J."/>
            <person name="Rea M.C."/>
            <person name="O'Sullivan O."/>
            <person name="Ritari J."/>
            <person name="Douillard F.P."/>
            <person name="Paul Ross R."/>
            <person name="Yang R."/>
            <person name="Briner A.E."/>
            <person name="Felis G.E."/>
            <person name="de Vos W.M."/>
            <person name="Barrangou R."/>
            <person name="Klaenhammer T.R."/>
            <person name="Caufield P.W."/>
            <person name="Cui Y."/>
            <person name="Zhang H."/>
            <person name="O'Toole P.W."/>
        </authorList>
    </citation>
    <scope>NUCLEOTIDE SEQUENCE [LARGE SCALE GENOMIC DNA]</scope>
    <source>
        <strain evidence="2 3">DSM 16045</strain>
    </source>
</reference>
<keyword evidence="1" id="KW-1133">Transmembrane helix</keyword>
<comment type="caution">
    <text evidence="2">The sequence shown here is derived from an EMBL/GenBank/DDBJ whole genome shotgun (WGS) entry which is preliminary data.</text>
</comment>
<dbReference type="AlphaFoldDB" id="A0A0R1VFJ2"/>
<evidence type="ECO:0000313" key="2">
    <source>
        <dbReference type="EMBL" id="KRM02025.1"/>
    </source>
</evidence>
<evidence type="ECO:0000313" key="3">
    <source>
        <dbReference type="Proteomes" id="UP000051739"/>
    </source>
</evidence>
<name>A0A0R1VFJ2_9LACO</name>
<dbReference type="Proteomes" id="UP000051739">
    <property type="component" value="Unassembled WGS sequence"/>
</dbReference>
<dbReference type="EMBL" id="AZFN01000013">
    <property type="protein sequence ID" value="KRM02025.1"/>
    <property type="molecule type" value="Genomic_DNA"/>
</dbReference>